<dbReference type="InterPro" id="IPR012677">
    <property type="entry name" value="Nucleotide-bd_a/b_plait_sf"/>
</dbReference>
<dbReference type="SMART" id="SM00173">
    <property type="entry name" value="RAS"/>
    <property type="match status" value="1"/>
</dbReference>
<dbReference type="InterPro" id="IPR000504">
    <property type="entry name" value="RRM_dom"/>
</dbReference>
<dbReference type="Pfam" id="PF00076">
    <property type="entry name" value="RRM_1"/>
    <property type="match status" value="1"/>
</dbReference>
<dbReference type="Gene3D" id="3.30.70.330">
    <property type="match status" value="1"/>
</dbReference>
<dbReference type="PROSITE" id="PS51421">
    <property type="entry name" value="RAS"/>
    <property type="match status" value="1"/>
</dbReference>
<reference evidence="5 6" key="1">
    <citation type="submission" date="2015-01" db="EMBL/GenBank/DDBJ databases">
        <title>Evolution of Trichinella species and genotypes.</title>
        <authorList>
            <person name="Korhonen P.K."/>
            <person name="Edoardo P."/>
            <person name="Giuseppe L.R."/>
            <person name="Gasser R.B."/>
        </authorList>
    </citation>
    <scope>NUCLEOTIDE SEQUENCE [LARGE SCALE GENOMIC DNA]</scope>
    <source>
        <strain evidence="5">ISS3</strain>
    </source>
</reference>
<dbReference type="InterPro" id="IPR035979">
    <property type="entry name" value="RBD_domain_sf"/>
</dbReference>
<dbReference type="GO" id="GO:0003723">
    <property type="term" value="F:RNA binding"/>
    <property type="evidence" value="ECO:0007669"/>
    <property type="project" value="UniProtKB-UniRule"/>
</dbReference>
<feature type="domain" description="RRM" evidence="4">
    <location>
        <begin position="43"/>
        <end position="112"/>
    </location>
</feature>
<dbReference type="OrthoDB" id="9989112at2759"/>
<dbReference type="InParanoid" id="A0A0V1BYD0"/>
<dbReference type="Pfam" id="PF00071">
    <property type="entry name" value="Ras"/>
    <property type="match status" value="1"/>
</dbReference>
<dbReference type="GO" id="GO:0005525">
    <property type="term" value="F:GTP binding"/>
    <property type="evidence" value="ECO:0007669"/>
    <property type="project" value="UniProtKB-KW"/>
</dbReference>
<organism evidence="5 6">
    <name type="scientific">Trichinella spiralis</name>
    <name type="common">Trichina worm</name>
    <dbReference type="NCBI Taxonomy" id="6334"/>
    <lineage>
        <taxon>Eukaryota</taxon>
        <taxon>Metazoa</taxon>
        <taxon>Ecdysozoa</taxon>
        <taxon>Nematoda</taxon>
        <taxon>Enoplea</taxon>
        <taxon>Dorylaimia</taxon>
        <taxon>Trichinellida</taxon>
        <taxon>Trichinellidae</taxon>
        <taxon>Trichinella</taxon>
    </lineage>
</organism>
<accession>A0A0V1BYD0</accession>
<keyword evidence="1" id="KW-0547">Nucleotide-binding</keyword>
<dbReference type="PROSITE" id="PS51419">
    <property type="entry name" value="RAB"/>
    <property type="match status" value="1"/>
</dbReference>
<name>A0A0V1BYD0_TRISP</name>
<protein>
    <submittedName>
        <fullName evidence="5">Ras-related protein Rab-18-B</fullName>
    </submittedName>
</protein>
<dbReference type="SUPFAM" id="SSF54928">
    <property type="entry name" value="RNA-binding domain, RBD"/>
    <property type="match status" value="1"/>
</dbReference>
<proteinExistence type="predicted"/>
<dbReference type="Gene3D" id="3.40.50.300">
    <property type="entry name" value="P-loop containing nucleotide triphosphate hydrolases"/>
    <property type="match status" value="1"/>
</dbReference>
<evidence type="ECO:0000313" key="5">
    <source>
        <dbReference type="EMBL" id="KRY41944.1"/>
    </source>
</evidence>
<sequence>MLIRDLDLQLPFGIIYGAVALKQWFSTRVSAALHNLFLPVMRGVVLIRNLPYGFFEAELWQYFEQFGKLNRLKLFHSKKTGRSKGYAMIEFANSDVAKIAASEVLPLEKVRNEAFRNWFRKPSGHYANKKTVQKQNSVKSPINVKNMQFRLLKHLKNANKKLQQFGIQYQFSCPSMTIIQETLRKVSSEKKKHATEQNSTVLLKTPDACAVGWTCQFSISLLYEKVNLNCMRMNESSIFAELKISFAGDSFVGKTSILKRFTENGFDSVRPTIGVDYLFKTMFVNGKHVKLHLWDTAGLERFKSTTHVCYRNCHGIVFVYDVNCLKSFQSLKQWIEYAKLCNTKTNFVKMLIGNKVDLNEREVTEEEAAKFAWSNSMLYLETSAKTSKGVQMAFEELVRKILDTPDLWTACVDENKRRLHEMEDVSIDECANSAVEEVNEPARGSGSLYSSPITIA</sequence>
<dbReference type="STRING" id="6334.A0A0V1BYD0"/>
<keyword evidence="6" id="KW-1185">Reference proteome</keyword>
<dbReference type="InterPro" id="IPR005225">
    <property type="entry name" value="Small_GTP-bd"/>
</dbReference>
<comment type="caution">
    <text evidence="5">The sequence shown here is derived from an EMBL/GenBank/DDBJ whole genome shotgun (WGS) entry which is preliminary data.</text>
</comment>
<dbReference type="InterPro" id="IPR001806">
    <property type="entry name" value="Small_GTPase"/>
</dbReference>
<keyword evidence="3" id="KW-0694">RNA-binding</keyword>
<evidence type="ECO:0000256" key="2">
    <source>
        <dbReference type="ARBA" id="ARBA00023134"/>
    </source>
</evidence>
<evidence type="ECO:0000313" key="6">
    <source>
        <dbReference type="Proteomes" id="UP000054776"/>
    </source>
</evidence>
<dbReference type="PANTHER" id="PTHR47977">
    <property type="entry name" value="RAS-RELATED PROTEIN RAB"/>
    <property type="match status" value="1"/>
</dbReference>
<evidence type="ECO:0000259" key="4">
    <source>
        <dbReference type="PROSITE" id="PS50102"/>
    </source>
</evidence>
<dbReference type="EMBL" id="JYDH01000005">
    <property type="protein sequence ID" value="KRY41944.1"/>
    <property type="molecule type" value="Genomic_DNA"/>
</dbReference>
<dbReference type="PRINTS" id="PR00449">
    <property type="entry name" value="RASTRNSFRMNG"/>
</dbReference>
<dbReference type="InterPro" id="IPR027417">
    <property type="entry name" value="P-loop_NTPase"/>
</dbReference>
<evidence type="ECO:0000256" key="3">
    <source>
        <dbReference type="PROSITE-ProRule" id="PRU00176"/>
    </source>
</evidence>
<dbReference type="AlphaFoldDB" id="A0A0V1BYD0"/>
<dbReference type="NCBIfam" id="TIGR00231">
    <property type="entry name" value="small_GTP"/>
    <property type="match status" value="1"/>
</dbReference>
<dbReference type="FunFam" id="3.40.50.300:FF:001329">
    <property type="entry name" value="Small GTP-binding protein, putative"/>
    <property type="match status" value="1"/>
</dbReference>
<dbReference type="SUPFAM" id="SSF52540">
    <property type="entry name" value="P-loop containing nucleoside triphosphate hydrolases"/>
    <property type="match status" value="1"/>
</dbReference>
<dbReference type="PROSITE" id="PS50102">
    <property type="entry name" value="RRM"/>
    <property type="match status" value="1"/>
</dbReference>
<dbReference type="SMART" id="SM00175">
    <property type="entry name" value="RAB"/>
    <property type="match status" value="1"/>
</dbReference>
<dbReference type="Proteomes" id="UP000054776">
    <property type="component" value="Unassembled WGS sequence"/>
</dbReference>
<dbReference type="SMART" id="SM00174">
    <property type="entry name" value="RHO"/>
    <property type="match status" value="1"/>
</dbReference>
<dbReference type="InterPro" id="IPR050227">
    <property type="entry name" value="Rab"/>
</dbReference>
<evidence type="ECO:0000256" key="1">
    <source>
        <dbReference type="ARBA" id="ARBA00022741"/>
    </source>
</evidence>
<dbReference type="SMART" id="SM00176">
    <property type="entry name" value="RAN"/>
    <property type="match status" value="1"/>
</dbReference>
<dbReference type="GO" id="GO:0003924">
    <property type="term" value="F:GTPase activity"/>
    <property type="evidence" value="ECO:0007669"/>
    <property type="project" value="InterPro"/>
</dbReference>
<gene>
    <name evidence="5" type="primary">rab18b</name>
    <name evidence="5" type="ORF">T01_14006</name>
</gene>
<dbReference type="SMART" id="SM00360">
    <property type="entry name" value="RRM"/>
    <property type="match status" value="1"/>
</dbReference>
<keyword evidence="2" id="KW-0342">GTP-binding</keyword>